<dbReference type="InterPro" id="IPR000412">
    <property type="entry name" value="ABC_2_transport"/>
</dbReference>
<dbReference type="RefSeq" id="WP_203671366.1">
    <property type="nucleotide sequence ID" value="NZ_BONP01000003.1"/>
</dbReference>
<dbReference type="PIRSF" id="PIRSF006648">
    <property type="entry name" value="DrrB"/>
    <property type="match status" value="1"/>
</dbReference>
<comment type="similarity">
    <text evidence="6">Belongs to the ABC-2 integral membrane protein family.</text>
</comment>
<dbReference type="Pfam" id="PF01061">
    <property type="entry name" value="ABC2_membrane"/>
    <property type="match status" value="1"/>
</dbReference>
<reference evidence="8 9" key="1">
    <citation type="submission" date="2021-01" db="EMBL/GenBank/DDBJ databases">
        <title>Whole genome shotgun sequence of Cellulomonas phragmiteti NBRC 110785.</title>
        <authorList>
            <person name="Komaki H."/>
            <person name="Tamura T."/>
        </authorList>
    </citation>
    <scope>NUCLEOTIDE SEQUENCE [LARGE SCALE GENOMIC DNA]</scope>
    <source>
        <strain evidence="8 9">NBRC 110785</strain>
    </source>
</reference>
<dbReference type="PROSITE" id="PS51012">
    <property type="entry name" value="ABC_TM2"/>
    <property type="match status" value="1"/>
</dbReference>
<evidence type="ECO:0000313" key="9">
    <source>
        <dbReference type="Proteomes" id="UP000614741"/>
    </source>
</evidence>
<keyword evidence="9" id="KW-1185">Reference proteome</keyword>
<keyword evidence="5" id="KW-0046">Antibiotic resistance</keyword>
<dbReference type="EMBL" id="BONP01000003">
    <property type="protein sequence ID" value="GIG39055.1"/>
    <property type="molecule type" value="Genomic_DNA"/>
</dbReference>
<gene>
    <name evidence="8" type="ORF">Cph01nite_08170</name>
</gene>
<evidence type="ECO:0000256" key="5">
    <source>
        <dbReference type="ARBA" id="ARBA00023251"/>
    </source>
</evidence>
<evidence type="ECO:0000256" key="2">
    <source>
        <dbReference type="ARBA" id="ARBA00022692"/>
    </source>
</evidence>
<comment type="subcellular location">
    <subcellularLocation>
        <location evidence="6">Cell membrane</location>
        <topology evidence="6">Multi-pass membrane protein</topology>
    </subcellularLocation>
    <subcellularLocation>
        <location evidence="1">Membrane</location>
        <topology evidence="1">Multi-pass membrane protein</topology>
    </subcellularLocation>
</comment>
<evidence type="ECO:0000256" key="3">
    <source>
        <dbReference type="ARBA" id="ARBA00022989"/>
    </source>
</evidence>
<evidence type="ECO:0000256" key="6">
    <source>
        <dbReference type="RuleBase" id="RU361157"/>
    </source>
</evidence>
<feature type="transmembrane region" description="Helical" evidence="6">
    <location>
        <begin position="79"/>
        <end position="101"/>
    </location>
</feature>
<evidence type="ECO:0000256" key="1">
    <source>
        <dbReference type="ARBA" id="ARBA00004141"/>
    </source>
</evidence>
<dbReference type="PANTHER" id="PTHR43229">
    <property type="entry name" value="NODULATION PROTEIN J"/>
    <property type="match status" value="1"/>
</dbReference>
<dbReference type="Proteomes" id="UP000614741">
    <property type="component" value="Unassembled WGS sequence"/>
</dbReference>
<evidence type="ECO:0000256" key="4">
    <source>
        <dbReference type="ARBA" id="ARBA00023136"/>
    </source>
</evidence>
<keyword evidence="6" id="KW-1003">Cell membrane</keyword>
<keyword evidence="2 6" id="KW-0812">Transmembrane</keyword>
<keyword evidence="6" id="KW-0813">Transport</keyword>
<feature type="transmembrane region" description="Helical" evidence="6">
    <location>
        <begin position="122"/>
        <end position="147"/>
    </location>
</feature>
<evidence type="ECO:0000313" key="8">
    <source>
        <dbReference type="EMBL" id="GIG39055.1"/>
    </source>
</evidence>
<feature type="transmembrane region" description="Helical" evidence="6">
    <location>
        <begin position="32"/>
        <end position="59"/>
    </location>
</feature>
<dbReference type="InterPro" id="IPR051784">
    <property type="entry name" value="Nod_factor_ABC_transporter"/>
</dbReference>
<organism evidence="8 9">
    <name type="scientific">Cellulomonas phragmiteti</name>
    <dbReference type="NCBI Taxonomy" id="478780"/>
    <lineage>
        <taxon>Bacteria</taxon>
        <taxon>Bacillati</taxon>
        <taxon>Actinomycetota</taxon>
        <taxon>Actinomycetes</taxon>
        <taxon>Micrococcales</taxon>
        <taxon>Cellulomonadaceae</taxon>
        <taxon>Cellulomonas</taxon>
    </lineage>
</organism>
<feature type="transmembrane region" description="Helical" evidence="6">
    <location>
        <begin position="244"/>
        <end position="264"/>
    </location>
</feature>
<sequence>MTTATLHPTAGARPLADLLTMLRRNLLRAVRYPALTSFTVVIPVLLLLLFVFVFGGAIGAGVTPGAAPGAEGRAAYLDYITPAILLFAVVGAAQSVAITAAMDAHSGIMARFRTMAISPGSVLGGPVLGTVVQGLVAVAVVLTVAVALGFRPGAGVPGWLALVGLVALVTFATTWLCVAMGLAAPSVETASNTPMLLTALPFLSSGLVPVATMPAPVRAFAEHQPFTPVVETTRALLAGTTPDGATALLAVGWCVAVAAVGYAWSRTLYRRERR</sequence>
<keyword evidence="3 6" id="KW-1133">Transmembrane helix</keyword>
<feature type="transmembrane region" description="Helical" evidence="6">
    <location>
        <begin position="159"/>
        <end position="183"/>
    </location>
</feature>
<proteinExistence type="inferred from homology"/>
<protein>
    <recommendedName>
        <fullName evidence="6">Transport permease protein</fullName>
    </recommendedName>
</protein>
<feature type="domain" description="ABC transmembrane type-2" evidence="7">
    <location>
        <begin position="34"/>
        <end position="272"/>
    </location>
</feature>
<dbReference type="InterPro" id="IPR047817">
    <property type="entry name" value="ABC2_TM_bact-type"/>
</dbReference>
<keyword evidence="4 6" id="KW-0472">Membrane</keyword>
<evidence type="ECO:0000259" key="7">
    <source>
        <dbReference type="PROSITE" id="PS51012"/>
    </source>
</evidence>
<name>A0ABQ4DI75_9CELL</name>
<comment type="caution">
    <text evidence="8">The sequence shown here is derived from an EMBL/GenBank/DDBJ whole genome shotgun (WGS) entry which is preliminary data.</text>
</comment>
<feature type="transmembrane region" description="Helical" evidence="6">
    <location>
        <begin position="195"/>
        <end position="215"/>
    </location>
</feature>
<dbReference type="PANTHER" id="PTHR43229:SF2">
    <property type="entry name" value="NODULATION PROTEIN J"/>
    <property type="match status" value="1"/>
</dbReference>
<accession>A0ABQ4DI75</accession>
<dbReference type="InterPro" id="IPR013525">
    <property type="entry name" value="ABC2_TM"/>
</dbReference>